<evidence type="ECO:0008006" key="4">
    <source>
        <dbReference type="Google" id="ProtNLM"/>
    </source>
</evidence>
<name>A0A5K7S9L3_9BACT</name>
<dbReference type="EMBL" id="AP018694">
    <property type="protein sequence ID" value="BBE18159.1"/>
    <property type="molecule type" value="Genomic_DNA"/>
</dbReference>
<evidence type="ECO:0000313" key="2">
    <source>
        <dbReference type="EMBL" id="BBE18159.1"/>
    </source>
</evidence>
<gene>
    <name evidence="2" type="ORF">AQPE_2319</name>
</gene>
<sequence>MAMFTLKSNLNIQIMKKMKITGLLILSLIIGSNSFGQSTEQLTVPLSSPGKPYSLKIQLVTGSIKVVSYDGKDILINATPRSDDETKGSKTNGNFNVNINFRKGDKDKEDESDFDKSGMKRIASSGGFEVTAKEADNNVTVNTGNPNKAVDLDLKIPQDVKLKIGTVNDGEISVENVRGELEVSNVNEKITLDKVSGSVMANTVNGDIVVNFSKVDPNAPMAFSTLNGDIKVTLPIDTKANLKLKSDNGEIFSDFDVVVDKTPGKVDKISTPGMYKIKKDDWVYGKINGGGAEMLMKNMQGDIYLKKAAK</sequence>
<evidence type="ECO:0000256" key="1">
    <source>
        <dbReference type="SAM" id="MobiDB-lite"/>
    </source>
</evidence>
<dbReference type="Proteomes" id="UP001193389">
    <property type="component" value="Chromosome"/>
</dbReference>
<accession>A0A5K7S9L3</accession>
<dbReference type="KEGG" id="anf:AQPE_2319"/>
<reference evidence="2" key="1">
    <citation type="journal article" date="2020" name="Int. J. Syst. Evol. Microbiol.">
        <title>Aquipluma nitroreducens gen. nov. sp. nov., a novel facultatively anaerobic bacterium isolated from a freshwater lake.</title>
        <authorList>
            <person name="Watanabe M."/>
            <person name="Kojima H."/>
            <person name="Fukui M."/>
        </authorList>
    </citation>
    <scope>NUCLEOTIDE SEQUENCE</scope>
    <source>
        <strain evidence="2">MeG22</strain>
    </source>
</reference>
<feature type="compositionally biased region" description="Basic and acidic residues" evidence="1">
    <location>
        <begin position="102"/>
        <end position="117"/>
    </location>
</feature>
<feature type="region of interest" description="Disordered" evidence="1">
    <location>
        <begin position="98"/>
        <end position="117"/>
    </location>
</feature>
<protein>
    <recommendedName>
        <fullName evidence="4">Adhesin domain-containing protein</fullName>
    </recommendedName>
</protein>
<keyword evidence="3" id="KW-1185">Reference proteome</keyword>
<dbReference type="AlphaFoldDB" id="A0A5K7S9L3"/>
<organism evidence="2 3">
    <name type="scientific">Aquipluma nitroreducens</name>
    <dbReference type="NCBI Taxonomy" id="2010828"/>
    <lineage>
        <taxon>Bacteria</taxon>
        <taxon>Pseudomonadati</taxon>
        <taxon>Bacteroidota</taxon>
        <taxon>Bacteroidia</taxon>
        <taxon>Marinilabiliales</taxon>
        <taxon>Prolixibacteraceae</taxon>
        <taxon>Aquipluma</taxon>
    </lineage>
</organism>
<evidence type="ECO:0000313" key="3">
    <source>
        <dbReference type="Proteomes" id="UP001193389"/>
    </source>
</evidence>
<proteinExistence type="predicted"/>